<dbReference type="EMBL" id="AP014936">
    <property type="protein sequence ID" value="BAU49685.1"/>
    <property type="molecule type" value="Genomic_DNA"/>
</dbReference>
<dbReference type="InterPro" id="IPR012336">
    <property type="entry name" value="Thioredoxin-like_fold"/>
</dbReference>
<dbReference type="PROSITE" id="PS51354">
    <property type="entry name" value="GLUTAREDOXIN_2"/>
    <property type="match status" value="1"/>
</dbReference>
<dbReference type="KEGG" id="sva:SVA_3137"/>
<name>A0A1C7AEU0_9GAMM</name>
<dbReference type="RefSeq" id="WP_096462062.1">
    <property type="nucleotide sequence ID" value="NZ_AP014936.1"/>
</dbReference>
<feature type="domain" description="Thioredoxin-like fold" evidence="1">
    <location>
        <begin position="3"/>
        <end position="81"/>
    </location>
</feature>
<dbReference type="AlphaFoldDB" id="A0A1C7AEU0"/>
<dbReference type="Gene3D" id="3.40.30.10">
    <property type="entry name" value="Glutaredoxin"/>
    <property type="match status" value="1"/>
</dbReference>
<organism evidence="2 3">
    <name type="scientific">Sulfurifustis variabilis</name>
    <dbReference type="NCBI Taxonomy" id="1675686"/>
    <lineage>
        <taxon>Bacteria</taxon>
        <taxon>Pseudomonadati</taxon>
        <taxon>Pseudomonadota</taxon>
        <taxon>Gammaproteobacteria</taxon>
        <taxon>Acidiferrobacterales</taxon>
        <taxon>Acidiferrobacteraceae</taxon>
        <taxon>Sulfurifustis</taxon>
    </lineage>
</organism>
<dbReference type="Proteomes" id="UP000218899">
    <property type="component" value="Chromosome"/>
</dbReference>
<protein>
    <submittedName>
        <fullName evidence="2">Thioredoxin</fullName>
    </submittedName>
</protein>
<sequence length="96" mass="10605">MTIKVEVFSSPGCNRCAQAKDALKRIAAELGGERIEWREVNVLEELDYAVKLGVLSTPAITVNGRLVFTALPSAKKLRAALEEEIRKGYVQLPAHR</sequence>
<keyword evidence="3" id="KW-1185">Reference proteome</keyword>
<dbReference type="InterPro" id="IPR036249">
    <property type="entry name" value="Thioredoxin-like_sf"/>
</dbReference>
<reference evidence="2 3" key="1">
    <citation type="submission" date="2015-08" db="EMBL/GenBank/DDBJ databases">
        <title>Complete genome sequence of Sulfurifustis variabilis.</title>
        <authorList>
            <person name="Miura A."/>
            <person name="Kojima H."/>
            <person name="Fukui M."/>
        </authorList>
    </citation>
    <scope>NUCLEOTIDE SEQUENCE [LARGE SCALE GENOMIC DNA]</scope>
    <source>
        <strain evidence="3">skN76</strain>
    </source>
</reference>
<dbReference type="Pfam" id="PF13192">
    <property type="entry name" value="Thioredoxin_3"/>
    <property type="match status" value="1"/>
</dbReference>
<dbReference type="SUPFAM" id="SSF52833">
    <property type="entry name" value="Thioredoxin-like"/>
    <property type="match status" value="1"/>
</dbReference>
<evidence type="ECO:0000313" key="3">
    <source>
        <dbReference type="Proteomes" id="UP000218899"/>
    </source>
</evidence>
<gene>
    <name evidence="2" type="ORF">SVA_3137</name>
</gene>
<accession>A0A1C7AEU0</accession>
<evidence type="ECO:0000259" key="1">
    <source>
        <dbReference type="Pfam" id="PF13192"/>
    </source>
</evidence>
<evidence type="ECO:0000313" key="2">
    <source>
        <dbReference type="EMBL" id="BAU49685.1"/>
    </source>
</evidence>
<proteinExistence type="predicted"/>
<dbReference type="OrthoDB" id="5796695at2"/>